<sequence>MRDDLGLNFGFVDKVIHMEWLEAEPARLLELKEGDPAICIEDDAFLTNGKLFNASRNLYHNKYAKFYAMASMR</sequence>
<dbReference type="Proteomes" id="UP000773064">
    <property type="component" value="Unassembled WGS sequence"/>
</dbReference>
<evidence type="ECO:0000313" key="3">
    <source>
        <dbReference type="Proteomes" id="UP000773064"/>
    </source>
</evidence>
<comment type="caution">
    <text evidence="2">The sequence shown here is derived from an EMBL/GenBank/DDBJ whole genome shotgun (WGS) entry which is preliminary data.</text>
</comment>
<feature type="domain" description="UbiC transcription regulator-associated" evidence="1">
    <location>
        <begin position="2"/>
        <end position="62"/>
    </location>
</feature>
<dbReference type="Pfam" id="PF07702">
    <property type="entry name" value="UTRA"/>
    <property type="match status" value="1"/>
</dbReference>
<evidence type="ECO:0000259" key="1">
    <source>
        <dbReference type="Pfam" id="PF07702"/>
    </source>
</evidence>
<reference evidence="2 3" key="1">
    <citation type="journal article" date="2021" name="Environ. Microbiol.">
        <title>Genetic insights into the dark matter of the mammalian gut microbiota through targeted genome reconstruction.</title>
        <authorList>
            <person name="Lugli G.A."/>
            <person name="Alessandri G."/>
            <person name="Milani C."/>
            <person name="Viappiani A."/>
            <person name="Fontana F."/>
            <person name="Tarracchini C."/>
            <person name="Mancabelli L."/>
            <person name="Argentini C."/>
            <person name="Ruiz L."/>
            <person name="Margolles A."/>
            <person name="van Sinderen D."/>
            <person name="Turroni F."/>
            <person name="Ventura M."/>
        </authorList>
    </citation>
    <scope>NUCLEOTIDE SEQUENCE [LARGE SCALE GENOMIC DNA]</scope>
    <source>
        <strain evidence="2 3">MA2</strain>
    </source>
</reference>
<accession>A0ABS5USE0</accession>
<dbReference type="EMBL" id="JAFEJS010000014">
    <property type="protein sequence ID" value="MBT1173750.1"/>
    <property type="molecule type" value="Genomic_DNA"/>
</dbReference>
<protein>
    <submittedName>
        <fullName evidence="2">UTRA domain-containing protein</fullName>
    </submittedName>
</protein>
<keyword evidence="3" id="KW-1185">Reference proteome</keyword>
<name>A0ABS5USE0_9BIFI</name>
<evidence type="ECO:0000313" key="2">
    <source>
        <dbReference type="EMBL" id="MBT1173750.1"/>
    </source>
</evidence>
<dbReference type="Gene3D" id="3.40.1410.10">
    <property type="entry name" value="Chorismate lyase-like"/>
    <property type="match status" value="1"/>
</dbReference>
<dbReference type="SUPFAM" id="SSF64288">
    <property type="entry name" value="Chorismate lyase-like"/>
    <property type="match status" value="1"/>
</dbReference>
<organism evidence="2 3">
    <name type="scientific">Bifidobacterium santillanense</name>
    <dbReference type="NCBI Taxonomy" id="2809028"/>
    <lineage>
        <taxon>Bacteria</taxon>
        <taxon>Bacillati</taxon>
        <taxon>Actinomycetota</taxon>
        <taxon>Actinomycetes</taxon>
        <taxon>Bifidobacteriales</taxon>
        <taxon>Bifidobacteriaceae</taxon>
        <taxon>Bifidobacterium</taxon>
    </lineage>
</organism>
<proteinExistence type="predicted"/>
<dbReference type="InterPro" id="IPR011663">
    <property type="entry name" value="UTRA"/>
</dbReference>
<dbReference type="RefSeq" id="WP_214358985.1">
    <property type="nucleotide sequence ID" value="NZ_JAFEJS010000014.1"/>
</dbReference>
<dbReference type="InterPro" id="IPR028978">
    <property type="entry name" value="Chorismate_lyase_/UTRA_dom_sf"/>
</dbReference>
<gene>
    <name evidence="2" type="ORF">JS528_10460</name>
</gene>